<dbReference type="InterPro" id="IPR036322">
    <property type="entry name" value="WD40_repeat_dom_sf"/>
</dbReference>
<sequence>MADNPISIKVSAQVLKFRPGGPPVSFEVTVDNDSDRFASFQLEVVAAGADSTPSFRWYTLSPEVSSKKPPGDSTKFLVTITDSPVPGFAGMMNLTVRVFSLELRDEERQVLRLYVQEGTGSKPLKIDLPVRKFQAAPGEQVEIPVRLLNPNQQTTDVILSFLGVESSWLLKGAEQRLQLEPGEQTEVIFSCQPPDAIALSPCQIYPFTIEATHHKGTVVRDQGTLEVLPIGYVDFSCTPQQQTIPAKGSKRFRRRTEPVTYELQFENASNLCSTASVQIQGKDWQKCNLEVIPPETELRPGETSKALLLVSKPRPRWGIREKLLLEVTAILSDRRLDLRNDSQTLELRVLPVIPLALQVLGGLLLLLLLFLLFRPFEGHTAAVSSVRFNGLADRVISGSADQTIRRWNVQGNRLKPMGVFARTGKAVRVVRFKPVNNDIVAAGLENGEIQLWDVLGNRKEPLEFFFNERDDRVLDLEFTKDSRYLFSSHGSGLILAWDLEGEASNSLTNSKSPLAKLKSDFAVYDLAVVGTGGTNLAIGGRYNRLVVWDIKSNKIRRVPYRQGDQNSYIQSLAVAGDKPNLMATADNQGNITLWDMRQCLAKDTQCEILDEWSTGHGGKPVRSVNLSKDGCYLASAGDDGREMLWPLTMDGARDLKFLNGRKLDQVPTKINDVNLILRGDDILVVSGSDDHGVRLRRVEKSNTGCK</sequence>
<protein>
    <submittedName>
        <fullName evidence="3">WD40 repeat-containing protein</fullName>
    </submittedName>
</protein>
<dbReference type="OrthoDB" id="440879at2"/>
<keyword evidence="2" id="KW-1133">Transmembrane helix</keyword>
<keyword evidence="2" id="KW-0812">Transmembrane</keyword>
<feature type="repeat" description="WD" evidence="1">
    <location>
        <begin position="376"/>
        <end position="417"/>
    </location>
</feature>
<evidence type="ECO:0000256" key="2">
    <source>
        <dbReference type="SAM" id="Phobius"/>
    </source>
</evidence>
<dbReference type="PANTHER" id="PTHR19879:SF1">
    <property type="entry name" value="CANNONBALL-RELATED"/>
    <property type="match status" value="1"/>
</dbReference>
<dbReference type="Proteomes" id="UP000010471">
    <property type="component" value="Chromosome"/>
</dbReference>
<keyword evidence="2" id="KW-0472">Membrane</keyword>
<dbReference type="HOGENOM" id="CLU_376802_0_0_3"/>
<dbReference type="PATRIC" id="fig|1173027.3.peg.6648"/>
<dbReference type="AlphaFoldDB" id="K9WPZ8"/>
<evidence type="ECO:0000256" key="1">
    <source>
        <dbReference type="PROSITE-ProRule" id="PRU00221"/>
    </source>
</evidence>
<dbReference type="eggNOG" id="COG2319">
    <property type="taxonomic scope" value="Bacteria"/>
</dbReference>
<dbReference type="PROSITE" id="PS50294">
    <property type="entry name" value="WD_REPEATS_REGION"/>
    <property type="match status" value="1"/>
</dbReference>
<dbReference type="PROSITE" id="PS50082">
    <property type="entry name" value="WD_REPEATS_2"/>
    <property type="match status" value="1"/>
</dbReference>
<reference evidence="3 4" key="1">
    <citation type="submission" date="2012-06" db="EMBL/GenBank/DDBJ databases">
        <title>Finished chromosome of genome of Microcoleus sp. PCC 7113.</title>
        <authorList>
            <consortium name="US DOE Joint Genome Institute"/>
            <person name="Gugger M."/>
            <person name="Coursin T."/>
            <person name="Rippka R."/>
            <person name="Tandeau De Marsac N."/>
            <person name="Huntemann M."/>
            <person name="Wei C.-L."/>
            <person name="Han J."/>
            <person name="Detter J.C."/>
            <person name="Han C."/>
            <person name="Tapia R."/>
            <person name="Chen A."/>
            <person name="Kyrpides N."/>
            <person name="Mavromatis K."/>
            <person name="Markowitz V."/>
            <person name="Szeto E."/>
            <person name="Ivanova N."/>
            <person name="Pagani I."/>
            <person name="Pati A."/>
            <person name="Goodwin L."/>
            <person name="Nordberg H.P."/>
            <person name="Cantor M.N."/>
            <person name="Hua S.X."/>
            <person name="Woyke T."/>
            <person name="Kerfeld C.A."/>
        </authorList>
    </citation>
    <scope>NUCLEOTIDE SEQUENCE [LARGE SCALE GENOMIC DNA]</scope>
    <source>
        <strain evidence="3 4">PCC 7113</strain>
    </source>
</reference>
<keyword evidence="4" id="KW-1185">Reference proteome</keyword>
<organism evidence="3 4">
    <name type="scientific">Allocoleopsis franciscana PCC 7113</name>
    <dbReference type="NCBI Taxonomy" id="1173027"/>
    <lineage>
        <taxon>Bacteria</taxon>
        <taxon>Bacillati</taxon>
        <taxon>Cyanobacteriota</taxon>
        <taxon>Cyanophyceae</taxon>
        <taxon>Coleofasciculales</taxon>
        <taxon>Coleofasciculaceae</taxon>
        <taxon>Allocoleopsis</taxon>
        <taxon>Allocoleopsis franciscana</taxon>
    </lineage>
</organism>
<evidence type="ECO:0000313" key="4">
    <source>
        <dbReference type="Proteomes" id="UP000010471"/>
    </source>
</evidence>
<dbReference type="GO" id="GO:0006367">
    <property type="term" value="P:transcription initiation at RNA polymerase II promoter"/>
    <property type="evidence" value="ECO:0007669"/>
    <property type="project" value="TreeGrafter"/>
</dbReference>
<dbReference type="SUPFAM" id="SSF50978">
    <property type="entry name" value="WD40 repeat-like"/>
    <property type="match status" value="1"/>
</dbReference>
<name>K9WPZ8_9CYAN</name>
<dbReference type="eggNOG" id="COG1470">
    <property type="taxonomic scope" value="Bacteria"/>
</dbReference>
<dbReference type="InterPro" id="IPR015943">
    <property type="entry name" value="WD40/YVTN_repeat-like_dom_sf"/>
</dbReference>
<dbReference type="SMART" id="SM00320">
    <property type="entry name" value="WD40"/>
    <property type="match status" value="6"/>
</dbReference>
<evidence type="ECO:0000313" key="3">
    <source>
        <dbReference type="EMBL" id="AFZ21602.1"/>
    </source>
</evidence>
<gene>
    <name evidence="3" type="ORF">Mic7113_6002</name>
</gene>
<dbReference type="Gene3D" id="2.130.10.10">
    <property type="entry name" value="YVTN repeat-like/Quinoprotein amine dehydrogenase"/>
    <property type="match status" value="2"/>
</dbReference>
<dbReference type="STRING" id="1173027.Mic7113_6002"/>
<dbReference type="Pfam" id="PF00400">
    <property type="entry name" value="WD40"/>
    <property type="match status" value="2"/>
</dbReference>
<dbReference type="EMBL" id="CP003630">
    <property type="protein sequence ID" value="AFZ21602.1"/>
    <property type="molecule type" value="Genomic_DNA"/>
</dbReference>
<feature type="transmembrane region" description="Helical" evidence="2">
    <location>
        <begin position="349"/>
        <end position="373"/>
    </location>
</feature>
<dbReference type="KEGG" id="mic:Mic7113_6002"/>
<dbReference type="RefSeq" id="WP_015185731.1">
    <property type="nucleotide sequence ID" value="NC_019738.1"/>
</dbReference>
<proteinExistence type="predicted"/>
<dbReference type="InterPro" id="IPR001680">
    <property type="entry name" value="WD40_rpt"/>
</dbReference>
<dbReference type="PANTHER" id="PTHR19879">
    <property type="entry name" value="TRANSCRIPTION INITIATION FACTOR TFIID"/>
    <property type="match status" value="1"/>
</dbReference>
<accession>K9WPZ8</accession>
<keyword evidence="1" id="KW-0853">WD repeat</keyword>